<dbReference type="PROSITE" id="PS50017">
    <property type="entry name" value="DEATH_DOMAIN"/>
    <property type="match status" value="1"/>
</dbReference>
<feature type="region of interest" description="Disordered" evidence="1">
    <location>
        <begin position="376"/>
        <end position="438"/>
    </location>
</feature>
<organism evidence="2 3">
    <name type="scientific">Owenia fusiformis</name>
    <name type="common">Polychaete worm</name>
    <dbReference type="NCBI Taxonomy" id="6347"/>
    <lineage>
        <taxon>Eukaryota</taxon>
        <taxon>Metazoa</taxon>
        <taxon>Spiralia</taxon>
        <taxon>Lophotrochozoa</taxon>
        <taxon>Annelida</taxon>
        <taxon>Polychaeta</taxon>
        <taxon>Sedentaria</taxon>
        <taxon>Canalipalpata</taxon>
        <taxon>Sabellida</taxon>
        <taxon>Oweniida</taxon>
        <taxon>Oweniidae</taxon>
        <taxon>Owenia</taxon>
    </lineage>
</organism>
<dbReference type="Gene3D" id="1.10.533.10">
    <property type="entry name" value="Death Domain, Fas"/>
    <property type="match status" value="1"/>
</dbReference>
<reference evidence="2" key="1">
    <citation type="submission" date="2022-03" db="EMBL/GenBank/DDBJ databases">
        <authorList>
            <person name="Martin C."/>
        </authorList>
    </citation>
    <scope>NUCLEOTIDE SEQUENCE</scope>
</reference>
<gene>
    <name evidence="2" type="ORF">OFUS_LOCUS25586</name>
</gene>
<evidence type="ECO:0000313" key="3">
    <source>
        <dbReference type="Proteomes" id="UP000749559"/>
    </source>
</evidence>
<sequence length="438" mass="49450">MLKDFNLVSTTMESHERTENKIDDTFYRKLFLEIGTQIGDHFTDIGIHLDFTDDELKNIQETRKSARLWGYDLLTAWKKRQSPGAPLVDILCEVLREANRLDLAGKVKEYKSKLACGPKEAGKRCYKVAFDNETKIEEIDDIKIVIATPENFKGSIHFHLGKSYKEIHDVEESQLQNSEGNHENELENKIYAAMKSDPKLKREIEELLAQRDVKLLDTKRSSIVFELKVIDQQRAVKLIEDFHSGDLIMELVTVLIPEDVRMEFFGSYIEVTLTIDDELVQECLSQDKGCLEVLNQHSSTSSPTGHEVGEESTEETSSKSQMSQGNAPNNMSASSPLSNKSNYEKSPRELSDESVQSPLSSVPPEKLLSLSRLSFESPLSHKKQSSVLSDESVQSPMSYEKTPSALKSVQKPLSYKKQSSVLSDESVQSPMSYEKTPS</sequence>
<dbReference type="CDD" id="cd01670">
    <property type="entry name" value="Death"/>
    <property type="match status" value="1"/>
</dbReference>
<comment type="caution">
    <text evidence="2">The sequence shown here is derived from an EMBL/GenBank/DDBJ whole genome shotgun (WGS) entry which is preliminary data.</text>
</comment>
<evidence type="ECO:0000256" key="1">
    <source>
        <dbReference type="SAM" id="MobiDB-lite"/>
    </source>
</evidence>
<protein>
    <submittedName>
        <fullName evidence="2">Uncharacterized protein</fullName>
    </submittedName>
</protein>
<proteinExistence type="predicted"/>
<dbReference type="EMBL" id="CAIIXF020000012">
    <property type="protein sequence ID" value="CAH1801846.1"/>
    <property type="molecule type" value="Genomic_DNA"/>
</dbReference>
<feature type="region of interest" description="Disordered" evidence="1">
    <location>
        <begin position="296"/>
        <end position="363"/>
    </location>
</feature>
<dbReference type="Pfam" id="PF00531">
    <property type="entry name" value="Death"/>
    <property type="match status" value="1"/>
</dbReference>
<dbReference type="GO" id="GO:0007165">
    <property type="term" value="P:signal transduction"/>
    <property type="evidence" value="ECO:0007669"/>
    <property type="project" value="InterPro"/>
</dbReference>
<name>A0A8J1TLS5_OWEFU</name>
<feature type="compositionally biased region" description="Basic and acidic residues" evidence="1">
    <location>
        <begin position="342"/>
        <end position="351"/>
    </location>
</feature>
<dbReference type="AlphaFoldDB" id="A0A8J1TLS5"/>
<evidence type="ECO:0000313" key="2">
    <source>
        <dbReference type="EMBL" id="CAH1801846.1"/>
    </source>
</evidence>
<accession>A0A8J1TLS5</accession>
<feature type="compositionally biased region" description="Polar residues" evidence="1">
    <location>
        <begin position="416"/>
        <end position="431"/>
    </location>
</feature>
<dbReference type="SUPFAM" id="SSF47986">
    <property type="entry name" value="DEATH domain"/>
    <property type="match status" value="1"/>
</dbReference>
<dbReference type="Proteomes" id="UP000749559">
    <property type="component" value="Unassembled WGS sequence"/>
</dbReference>
<feature type="compositionally biased region" description="Polar residues" evidence="1">
    <location>
        <begin position="385"/>
        <end position="397"/>
    </location>
</feature>
<dbReference type="InterPro" id="IPR000488">
    <property type="entry name" value="Death_dom"/>
</dbReference>
<feature type="non-terminal residue" evidence="2">
    <location>
        <position position="1"/>
    </location>
</feature>
<keyword evidence="3" id="KW-1185">Reference proteome</keyword>
<feature type="compositionally biased region" description="Polar residues" evidence="1">
    <location>
        <begin position="321"/>
        <end position="341"/>
    </location>
</feature>
<dbReference type="InterPro" id="IPR011029">
    <property type="entry name" value="DEATH-like_dom_sf"/>
</dbReference>